<dbReference type="InterPro" id="IPR010614">
    <property type="entry name" value="RAD3-like_helicase_DEAD"/>
</dbReference>
<evidence type="ECO:0000256" key="6">
    <source>
        <dbReference type="ARBA" id="ARBA00022806"/>
    </source>
</evidence>
<keyword evidence="7" id="KW-0067">ATP-binding</keyword>
<keyword evidence="12" id="KW-0413">Isomerase</keyword>
<dbReference type="SMART" id="SM00488">
    <property type="entry name" value="DEXDc2"/>
    <property type="match status" value="1"/>
</dbReference>
<keyword evidence="5" id="KW-0378">Hydrolase</keyword>
<proteinExistence type="inferred from homology"/>
<dbReference type="RefSeq" id="WP_012160195.1">
    <property type="nucleotide sequence ID" value="NC_009922.1"/>
</dbReference>
<evidence type="ECO:0000256" key="1">
    <source>
        <dbReference type="ARBA" id="ARBA00022485"/>
    </source>
</evidence>
<evidence type="ECO:0000256" key="8">
    <source>
        <dbReference type="ARBA" id="ARBA00023004"/>
    </source>
</evidence>
<dbReference type="GO" id="GO:0046872">
    <property type="term" value="F:metal ion binding"/>
    <property type="evidence" value="ECO:0007669"/>
    <property type="project" value="UniProtKB-KW"/>
</dbReference>
<dbReference type="InterPro" id="IPR011545">
    <property type="entry name" value="DEAD/DEAH_box_helicase_dom"/>
</dbReference>
<dbReference type="PROSITE" id="PS51193">
    <property type="entry name" value="HELICASE_ATP_BIND_2"/>
    <property type="match status" value="1"/>
</dbReference>
<keyword evidence="2" id="KW-0479">Metal-binding</keyword>
<dbReference type="AlphaFoldDB" id="A8MJA6"/>
<dbReference type="GO" id="GO:0003677">
    <property type="term" value="F:DNA binding"/>
    <property type="evidence" value="ECO:0007669"/>
    <property type="project" value="UniProtKB-KW"/>
</dbReference>
<keyword evidence="9" id="KW-0411">Iron-sulfur</keyword>
<dbReference type="EMBL" id="CP000853">
    <property type="protein sequence ID" value="ABW19888.1"/>
    <property type="molecule type" value="Genomic_DNA"/>
</dbReference>
<organism evidence="15 16">
    <name type="scientific">Alkaliphilus oremlandii (strain OhILAs)</name>
    <name type="common">Clostridium oremlandii (strain OhILAs)</name>
    <dbReference type="NCBI Taxonomy" id="350688"/>
    <lineage>
        <taxon>Bacteria</taxon>
        <taxon>Bacillati</taxon>
        <taxon>Bacillota</taxon>
        <taxon>Clostridia</taxon>
        <taxon>Peptostreptococcales</taxon>
        <taxon>Natronincolaceae</taxon>
        <taxon>Alkaliphilus</taxon>
    </lineage>
</organism>
<dbReference type="Gene3D" id="1.10.275.40">
    <property type="match status" value="1"/>
</dbReference>
<dbReference type="SUPFAM" id="SSF52540">
    <property type="entry name" value="P-loop containing nucleoside triphosphate hydrolases"/>
    <property type="match status" value="1"/>
</dbReference>
<comment type="similarity">
    <text evidence="13">Belongs to the helicase family. DinG subfamily.</text>
</comment>
<protein>
    <submittedName>
        <fullName evidence="15">DEAD_2 domain protein</fullName>
    </submittedName>
</protein>
<evidence type="ECO:0000256" key="12">
    <source>
        <dbReference type="ARBA" id="ARBA00023235"/>
    </source>
</evidence>
<evidence type="ECO:0000259" key="14">
    <source>
        <dbReference type="PROSITE" id="PS51193"/>
    </source>
</evidence>
<evidence type="ECO:0000256" key="10">
    <source>
        <dbReference type="ARBA" id="ARBA00023125"/>
    </source>
</evidence>
<dbReference type="GO" id="GO:0003678">
    <property type="term" value="F:DNA helicase activity"/>
    <property type="evidence" value="ECO:0007669"/>
    <property type="project" value="InterPro"/>
</dbReference>
<evidence type="ECO:0000256" key="4">
    <source>
        <dbReference type="ARBA" id="ARBA00022763"/>
    </source>
</evidence>
<feature type="domain" description="Helicase ATP-binding" evidence="14">
    <location>
        <begin position="191"/>
        <end position="451"/>
    </location>
</feature>
<evidence type="ECO:0000256" key="3">
    <source>
        <dbReference type="ARBA" id="ARBA00022741"/>
    </source>
</evidence>
<evidence type="ECO:0000256" key="11">
    <source>
        <dbReference type="ARBA" id="ARBA00023204"/>
    </source>
</evidence>
<dbReference type="HOGENOM" id="CLU_006515_7_0_9"/>
<dbReference type="PANTHER" id="PTHR11472">
    <property type="entry name" value="DNA REPAIR DEAD HELICASE RAD3/XP-D SUBFAMILY MEMBER"/>
    <property type="match status" value="1"/>
</dbReference>
<evidence type="ECO:0000313" key="15">
    <source>
        <dbReference type="EMBL" id="ABW19888.1"/>
    </source>
</evidence>
<dbReference type="Proteomes" id="UP000000269">
    <property type="component" value="Chromosome"/>
</dbReference>
<keyword evidence="16" id="KW-1185">Reference proteome</keyword>
<dbReference type="KEGG" id="aoe:Clos_2356"/>
<dbReference type="GO" id="GO:0005524">
    <property type="term" value="F:ATP binding"/>
    <property type="evidence" value="ECO:0007669"/>
    <property type="project" value="UniProtKB-KW"/>
</dbReference>
<dbReference type="PANTHER" id="PTHR11472:SF34">
    <property type="entry name" value="REGULATOR OF TELOMERE ELONGATION HELICASE 1"/>
    <property type="match status" value="1"/>
</dbReference>
<dbReference type="STRING" id="350688.Clos_2356"/>
<accession>A8MJA6</accession>
<dbReference type="Gene3D" id="3.40.50.300">
    <property type="entry name" value="P-loop containing nucleotide triphosphate hydrolases"/>
    <property type="match status" value="2"/>
</dbReference>
<evidence type="ECO:0000256" key="13">
    <source>
        <dbReference type="ARBA" id="ARBA00038058"/>
    </source>
</evidence>
<keyword evidence="11" id="KW-0234">DNA repair</keyword>
<evidence type="ECO:0000256" key="7">
    <source>
        <dbReference type="ARBA" id="ARBA00022840"/>
    </source>
</evidence>
<dbReference type="Pfam" id="PF00270">
    <property type="entry name" value="DEAD"/>
    <property type="match status" value="1"/>
</dbReference>
<dbReference type="InterPro" id="IPR045028">
    <property type="entry name" value="DinG/Rad3-like"/>
</dbReference>
<dbReference type="SMART" id="SM00491">
    <property type="entry name" value="HELICc2"/>
    <property type="match status" value="1"/>
</dbReference>
<dbReference type="eggNOG" id="COG1199">
    <property type="taxonomic scope" value="Bacteria"/>
</dbReference>
<dbReference type="Pfam" id="PF06733">
    <property type="entry name" value="DEAD_2"/>
    <property type="match status" value="1"/>
</dbReference>
<dbReference type="InterPro" id="IPR027417">
    <property type="entry name" value="P-loop_NTPase"/>
</dbReference>
<dbReference type="Gene3D" id="1.10.30.20">
    <property type="entry name" value="Bacterial XPD DNA helicase, FeS cluster domain"/>
    <property type="match status" value="1"/>
</dbReference>
<keyword evidence="10" id="KW-0238">DNA-binding</keyword>
<evidence type="ECO:0000256" key="2">
    <source>
        <dbReference type="ARBA" id="ARBA00022723"/>
    </source>
</evidence>
<dbReference type="GO" id="GO:0051539">
    <property type="term" value="F:4 iron, 4 sulfur cluster binding"/>
    <property type="evidence" value="ECO:0007669"/>
    <property type="project" value="UniProtKB-KW"/>
</dbReference>
<dbReference type="Pfam" id="PF13307">
    <property type="entry name" value="Helicase_C_2"/>
    <property type="match status" value="1"/>
</dbReference>
<keyword evidence="3" id="KW-0547">Nucleotide-binding</keyword>
<keyword evidence="8" id="KW-0408">Iron</keyword>
<keyword evidence="6" id="KW-0347">Helicase</keyword>
<keyword evidence="4" id="KW-0227">DNA damage</keyword>
<gene>
    <name evidence="15" type="ordered locus">Clos_2356</name>
</gene>
<dbReference type="InterPro" id="IPR006554">
    <property type="entry name" value="Helicase-like_DEXD_c2"/>
</dbReference>
<dbReference type="InterPro" id="IPR042493">
    <property type="entry name" value="XPD_DNA_FeS"/>
</dbReference>
<evidence type="ECO:0000256" key="9">
    <source>
        <dbReference type="ARBA" id="ARBA00023014"/>
    </source>
</evidence>
<dbReference type="GO" id="GO:0006281">
    <property type="term" value="P:DNA repair"/>
    <property type="evidence" value="ECO:0007669"/>
    <property type="project" value="UniProtKB-KW"/>
</dbReference>
<dbReference type="InterPro" id="IPR006555">
    <property type="entry name" value="ATP-dep_Helicase_C"/>
</dbReference>
<keyword evidence="1" id="KW-0004">4Fe-4S</keyword>
<evidence type="ECO:0000256" key="5">
    <source>
        <dbReference type="ARBA" id="ARBA00022801"/>
    </source>
</evidence>
<evidence type="ECO:0000313" key="16">
    <source>
        <dbReference type="Proteomes" id="UP000000269"/>
    </source>
</evidence>
<name>A8MJA6_ALKOO</name>
<reference evidence="16" key="1">
    <citation type="submission" date="2007-10" db="EMBL/GenBank/DDBJ databases">
        <title>Complete genome of Alkaliphilus oremlandii OhILAs.</title>
        <authorList>
            <person name="Copeland A."/>
            <person name="Lucas S."/>
            <person name="Lapidus A."/>
            <person name="Barry K."/>
            <person name="Detter J.C."/>
            <person name="Glavina del Rio T."/>
            <person name="Hammon N."/>
            <person name="Israni S."/>
            <person name="Dalin E."/>
            <person name="Tice H."/>
            <person name="Pitluck S."/>
            <person name="Chain P."/>
            <person name="Malfatti S."/>
            <person name="Shin M."/>
            <person name="Vergez L."/>
            <person name="Schmutz J."/>
            <person name="Larimer F."/>
            <person name="Land M."/>
            <person name="Hauser L."/>
            <person name="Kyrpides N."/>
            <person name="Mikhailova N."/>
            <person name="Stolz J.F."/>
            <person name="Dawson A."/>
            <person name="Fisher E."/>
            <person name="Crable B."/>
            <person name="Perera E."/>
            <person name="Lisak J."/>
            <person name="Ranganathan M."/>
            <person name="Basu P."/>
            <person name="Richardson P."/>
        </authorList>
    </citation>
    <scope>NUCLEOTIDE SEQUENCE [LARGE SCALE GENOMIC DNA]</scope>
    <source>
        <strain evidence="16">OhILAs</strain>
    </source>
</reference>
<dbReference type="InterPro" id="IPR014013">
    <property type="entry name" value="Helic_SF1/SF2_ATP-bd_DinG/Rad3"/>
</dbReference>
<dbReference type="GO" id="GO:0016818">
    <property type="term" value="F:hydrolase activity, acting on acid anhydrides, in phosphorus-containing anhydrides"/>
    <property type="evidence" value="ECO:0007669"/>
    <property type="project" value="InterPro"/>
</dbReference>
<sequence>MERKELISLEEYKEVVISIRSLVEFVLMSGDLDSRFTGSSRALEGTRAHQKVQRSYKEGYTPEVSLKYCFPYKKYQMTVQGRADGILIEEDRIIIDEIKSTTLPLDLLEENRNLTHWGQAKCYGYIYAREHQLQNIDIQLTYYHLDTEEIKKFRKTWTFEELERFFNELIEAYYNWVDTLEHWKRARNISIKELQFPFSNYRKGQRELAVAVYRTIKEEKKLFAQAPTGIGKTISTLFPTVKAIGEGITSKVFYLTAKTITRQVAEEAFSRMKSMGLRFKTVTLTAKDKICFEKGKQCNPEECSFAKGHFDRVKSGLADLFQNEDSFTREIIEFYAQRHQICPFEFSLDIAIWADGVICDYNYVFDPRVYLKRFFADEKGDYTFLIDEAHNLVDRSRGMFSAEINKKIFLEQKRVMKHQSQKVYKTLDKLNAFMIEARKKCGEHSFYIQKEENTEIYHLLASFVRETDELFKEGYQMDENKDLLELYFNAFAFLKIAEFYDERYRTYIEKRQGDVFFKIFCLDPSYLLGEAIKRGRTAIFFSATLTPLPYFKEILGGAEEDYAIRLGSPFESENLGLMVADYISTKYRNRDRSYIHIADVIAKVSEGKTGNYFVFFPSYQYMRRVLDVFVEEYPHINVLQQQQTMTEEEREEFLNKFEDQPERTSIAFGVLGGIFSEGVDLVGERLIGVIIIGVGLPQLSLEVNLIMEYFNQKNNKGYEYAYMFPGMNKVLQGAGRVIRTETDRGIVCLVDDRFTSYGYQALFPPEWKHFRKVKDKKQIETYLKEFWHNSSDNTDQREEI</sequence>